<dbReference type="InterPro" id="IPR015590">
    <property type="entry name" value="Aldehyde_DH_dom"/>
</dbReference>
<evidence type="ECO:0000313" key="7">
    <source>
        <dbReference type="Proteomes" id="UP000307087"/>
    </source>
</evidence>
<dbReference type="PROSITE" id="PS00687">
    <property type="entry name" value="ALDEHYDE_DEHYDR_GLU"/>
    <property type="match status" value="1"/>
</dbReference>
<keyword evidence="2 4" id="KW-0560">Oxidoreductase</keyword>
<evidence type="ECO:0000259" key="5">
    <source>
        <dbReference type="Pfam" id="PF00171"/>
    </source>
</evidence>
<dbReference type="Gene3D" id="3.40.309.10">
    <property type="entry name" value="Aldehyde Dehydrogenase, Chain A, domain 2"/>
    <property type="match status" value="1"/>
</dbReference>
<evidence type="ECO:0000256" key="1">
    <source>
        <dbReference type="ARBA" id="ARBA00009986"/>
    </source>
</evidence>
<name>A0A4S8NLS9_9ACTN</name>
<evidence type="ECO:0000256" key="3">
    <source>
        <dbReference type="PROSITE-ProRule" id="PRU10007"/>
    </source>
</evidence>
<dbReference type="SUPFAM" id="SSF53720">
    <property type="entry name" value="ALDH-like"/>
    <property type="match status" value="1"/>
</dbReference>
<evidence type="ECO:0000256" key="2">
    <source>
        <dbReference type="ARBA" id="ARBA00023002"/>
    </source>
</evidence>
<dbReference type="AlphaFoldDB" id="A0A4S8NLS9"/>
<reference evidence="6 7" key="1">
    <citation type="journal article" date="2009" name="Int. J. Syst. Evol. Microbiol.">
        <title>Nocardioides caeni sp. nov., isolated from wastewater.</title>
        <authorList>
            <person name="Yoon J.H."/>
            <person name="Kang S.J."/>
            <person name="Park S."/>
            <person name="Kim W."/>
            <person name="Oh T.K."/>
        </authorList>
    </citation>
    <scope>NUCLEOTIDE SEQUENCE [LARGE SCALE GENOMIC DNA]</scope>
    <source>
        <strain evidence="6 7">DSM 23134</strain>
    </source>
</reference>
<organism evidence="6 7">
    <name type="scientific">Nocardioides caeni</name>
    <dbReference type="NCBI Taxonomy" id="574700"/>
    <lineage>
        <taxon>Bacteria</taxon>
        <taxon>Bacillati</taxon>
        <taxon>Actinomycetota</taxon>
        <taxon>Actinomycetes</taxon>
        <taxon>Propionibacteriales</taxon>
        <taxon>Nocardioidaceae</taxon>
        <taxon>Nocardioides</taxon>
    </lineage>
</organism>
<dbReference type="RefSeq" id="WP_136561875.1">
    <property type="nucleotide sequence ID" value="NZ_BAABLS010000001.1"/>
</dbReference>
<proteinExistence type="inferred from homology"/>
<dbReference type="EMBL" id="STGW01000002">
    <property type="protein sequence ID" value="THV17940.1"/>
    <property type="molecule type" value="Genomic_DNA"/>
</dbReference>
<evidence type="ECO:0000256" key="4">
    <source>
        <dbReference type="RuleBase" id="RU003345"/>
    </source>
</evidence>
<dbReference type="Gene3D" id="3.40.605.10">
    <property type="entry name" value="Aldehyde Dehydrogenase, Chain A, domain 1"/>
    <property type="match status" value="1"/>
</dbReference>
<comment type="similarity">
    <text evidence="1 4">Belongs to the aldehyde dehydrogenase family.</text>
</comment>
<dbReference type="InterPro" id="IPR016162">
    <property type="entry name" value="Ald_DH_N"/>
</dbReference>
<keyword evidence="7" id="KW-1185">Reference proteome</keyword>
<dbReference type="InterPro" id="IPR029510">
    <property type="entry name" value="Ald_DH_CS_GLU"/>
</dbReference>
<feature type="active site" evidence="3">
    <location>
        <position position="260"/>
    </location>
</feature>
<dbReference type="OrthoDB" id="6882680at2"/>
<dbReference type="PANTHER" id="PTHR11699">
    <property type="entry name" value="ALDEHYDE DEHYDROGENASE-RELATED"/>
    <property type="match status" value="1"/>
</dbReference>
<accession>A0A4S8NLS9</accession>
<dbReference type="InterPro" id="IPR016163">
    <property type="entry name" value="Ald_DH_C"/>
</dbReference>
<comment type="caution">
    <text evidence="6">The sequence shown here is derived from an EMBL/GenBank/DDBJ whole genome shotgun (WGS) entry which is preliminary data.</text>
</comment>
<dbReference type="GO" id="GO:0016620">
    <property type="term" value="F:oxidoreductase activity, acting on the aldehyde or oxo group of donors, NAD or NADP as acceptor"/>
    <property type="evidence" value="ECO:0007669"/>
    <property type="project" value="InterPro"/>
</dbReference>
<sequence>MAKNSTPFEYAPAPESRSVVDIKASYGLFIDGDFVDGRGSSFKTVNPATEETLAEIAEASEADIDLAVRAARKAFRGWSRMPGKERAKYLFRIARIIQERGRELAVLESIDNGKPIKESRDVDVPIVAAHFFYYAGWADKLEYAGLGPNPQPLGVAGQIIPWNFPLLMLAWKIAPALACGNTVVLKPAETTPLTALLFAEICQQADLPPGVVNIVTGAGSTGQALVAHPDVDKVAFTGSTDVGKAIARAIAGTGKLATLELGGKAANIVFDDAALDQAVEGIVGGIFFNQGHVCCAGSRLLVQESVAEEVLHRLKRRMATLRVGDPLDKNTDIGAINSAEQLAKIRELSAIGEAEGAERWAPACDLPSSGFWFPPTVFTGVTQAHRIAREEVFGPVLSVLTFRTPSEAIEKANNTPYGLSAGVWTEKGSRILHMANELRAGVVWANTFNKFDPTSPFGGYKESGYGREGGRQGLAAYLKSTGLKGGDL</sequence>
<dbReference type="Pfam" id="PF00171">
    <property type="entry name" value="Aldedh"/>
    <property type="match status" value="1"/>
</dbReference>
<protein>
    <submittedName>
        <fullName evidence="6">Aldehyde dehydrogenase family protein</fullName>
    </submittedName>
</protein>
<dbReference type="CDD" id="cd07111">
    <property type="entry name" value="ALDH_F16"/>
    <property type="match status" value="1"/>
</dbReference>
<evidence type="ECO:0000313" key="6">
    <source>
        <dbReference type="EMBL" id="THV17940.1"/>
    </source>
</evidence>
<dbReference type="FunFam" id="3.40.309.10:FF:000012">
    <property type="entry name" value="Betaine aldehyde dehydrogenase"/>
    <property type="match status" value="1"/>
</dbReference>
<dbReference type="FunFam" id="3.40.605.10:FF:000007">
    <property type="entry name" value="NAD/NADP-dependent betaine aldehyde dehydrogenase"/>
    <property type="match status" value="1"/>
</dbReference>
<gene>
    <name evidence="6" type="ORF">E9934_05675</name>
</gene>
<dbReference type="InterPro" id="IPR016161">
    <property type="entry name" value="Ald_DH/histidinol_DH"/>
</dbReference>
<feature type="domain" description="Aldehyde dehydrogenase" evidence="5">
    <location>
        <begin position="34"/>
        <end position="479"/>
    </location>
</feature>
<dbReference type="Proteomes" id="UP000307087">
    <property type="component" value="Unassembled WGS sequence"/>
</dbReference>